<proteinExistence type="predicted"/>
<evidence type="ECO:0000256" key="1">
    <source>
        <dbReference type="SAM" id="MobiDB-lite"/>
    </source>
</evidence>
<organism evidence="2 3">
    <name type="scientific">Lentinus brumalis</name>
    <dbReference type="NCBI Taxonomy" id="2498619"/>
    <lineage>
        <taxon>Eukaryota</taxon>
        <taxon>Fungi</taxon>
        <taxon>Dikarya</taxon>
        <taxon>Basidiomycota</taxon>
        <taxon>Agaricomycotina</taxon>
        <taxon>Agaricomycetes</taxon>
        <taxon>Polyporales</taxon>
        <taxon>Polyporaceae</taxon>
        <taxon>Lentinus</taxon>
    </lineage>
</organism>
<dbReference type="STRING" id="139420.A0A371DA73"/>
<name>A0A371DA73_9APHY</name>
<reference evidence="2 3" key="1">
    <citation type="journal article" date="2018" name="Biotechnol. Biofuels">
        <title>Integrative visual omics of the white-rot fungus Polyporus brumalis exposes the biotechnological potential of its oxidative enzymes for delignifying raw plant biomass.</title>
        <authorList>
            <person name="Miyauchi S."/>
            <person name="Rancon A."/>
            <person name="Drula E."/>
            <person name="Hage H."/>
            <person name="Chaduli D."/>
            <person name="Favel A."/>
            <person name="Grisel S."/>
            <person name="Henrissat B."/>
            <person name="Herpoel-Gimbert I."/>
            <person name="Ruiz-Duenas F.J."/>
            <person name="Chevret D."/>
            <person name="Hainaut M."/>
            <person name="Lin J."/>
            <person name="Wang M."/>
            <person name="Pangilinan J."/>
            <person name="Lipzen A."/>
            <person name="Lesage-Meessen L."/>
            <person name="Navarro D."/>
            <person name="Riley R."/>
            <person name="Grigoriev I.V."/>
            <person name="Zhou S."/>
            <person name="Raouche S."/>
            <person name="Rosso M.N."/>
        </authorList>
    </citation>
    <scope>NUCLEOTIDE SEQUENCE [LARGE SCALE GENOMIC DNA]</scope>
    <source>
        <strain evidence="2 3">BRFM 1820</strain>
    </source>
</reference>
<dbReference type="Proteomes" id="UP000256964">
    <property type="component" value="Unassembled WGS sequence"/>
</dbReference>
<evidence type="ECO:0000313" key="2">
    <source>
        <dbReference type="EMBL" id="RDX49441.1"/>
    </source>
</evidence>
<protein>
    <submittedName>
        <fullName evidence="2">Uncharacterized protein</fullName>
    </submittedName>
</protein>
<feature type="compositionally biased region" description="Basic and acidic residues" evidence="1">
    <location>
        <begin position="714"/>
        <end position="734"/>
    </location>
</feature>
<sequence>MKQVVPATSIDYAQDFQVVRDEQSRTLLFSIGSTRRLYLLCPQTTNGSTEQLELGPLFGLDANAAVSHLSILQGSDLTLYVVFVAEGHKAGDPSTIHVVRPTKPTEWLAVDGNSKLASWLVEDKSTLQSVVKRAYVAGATPAAASYPTVVIVHARLDGTHSDAVCLDIDAAANHWDFSDSFDLPENIDPDGMISMCAGALPAGINGLFCLYDLQGEVQLTFAGFRSGTYGQPWSTALRPPPGAKSLATFVNNEGCTDLIIGGTGLFHYTAALAAHSDKPNVPDRFATVLTDDKNLTQLGQLFVAQDGKHLTVYARNGGDTILYQRLEATFPDIQEAKLIVQGPLVPLLARGDGGGHLAVLMDGATGSQRLFVVGANDSLTLMEQSGSTHLWQRIPVLVPSTGKNTDVVSYTSHIRLADANNLALPKTTVLLCSSSAVDVGYNGGVVTLTPQGTPVETDMTGDITLIHSVSSLSSAVFTLKDVSLDKPVLGKAWIVNPAENAQKVMDSITSGDDLKNVTLANSGKLIDPSKVSKPGDLDNAAKAVAQLSASLSQMPKDGSERVDTFTASVLTGYSTAVATPLASGDDTDWGFWHFVTGVWDDIESFFVDAFHFVITIAGKVFRFALKGLSYVWKAIHWLLQDVLHIPIDKLIEWLGFLFEWDDIKETHRMIVAMTNAAIDCAVDKVHDFRTVVDGWFDKADDMIKALDTIPPEARDRSLGAQESDKEVNGDEKYAKLHSSPGANWSSYQAKHGGVGNSLSALGSERPGTSDPLLQVWERFKPALEQLRDTVQHAFQNLIAIFTESKQFSLGQLLTHLGVQLLRDILKLVRDVFDALIDLVADFMGDAQSLMNETIDIPLLSPLYKWMSGNDLSALDAISLLIAIPTTVLYKAITGKKPAHDLDFLKDFLDEYSSSKIRARGARHVSYASSTTPCSSLSTSSFTTHRMTVVSNFTLGISDDTITKIKTVATRLVAIAGPVISLVLLVLAVDDWYTPDLGVPLERLTGGMHWGWKVAADVIVSVFTFPYADIPNHSDLRLMRGLSWGLNTLTIPARPAGVRVRGIMAIAAGCFKFVPEGVSIPMALSAAKDNVTSDLPSKLEWVDITDRMCSSAFIAAGGVCMIINEPEPISATAASLLALTAIGCQTAKAYKAGENFTDFPTLSQGSFVGGS</sequence>
<dbReference type="OrthoDB" id="2781857at2759"/>
<dbReference type="EMBL" id="KZ857405">
    <property type="protein sequence ID" value="RDX49441.1"/>
    <property type="molecule type" value="Genomic_DNA"/>
</dbReference>
<evidence type="ECO:0000313" key="3">
    <source>
        <dbReference type="Proteomes" id="UP000256964"/>
    </source>
</evidence>
<accession>A0A371DA73</accession>
<gene>
    <name evidence="2" type="ORF">OH76DRAFT_1556378</name>
</gene>
<dbReference type="AlphaFoldDB" id="A0A371DA73"/>
<keyword evidence="3" id="KW-1185">Reference proteome</keyword>
<feature type="region of interest" description="Disordered" evidence="1">
    <location>
        <begin position="714"/>
        <end position="740"/>
    </location>
</feature>